<dbReference type="InterPro" id="IPR027256">
    <property type="entry name" value="P-typ_ATPase_IB"/>
</dbReference>
<feature type="transmembrane region" description="Helical" evidence="24">
    <location>
        <begin position="387"/>
        <end position="409"/>
    </location>
</feature>
<evidence type="ECO:0000256" key="24">
    <source>
        <dbReference type="RuleBase" id="RU362081"/>
    </source>
</evidence>
<evidence type="ECO:0000256" key="23">
    <source>
        <dbReference type="ARBA" id="ARBA00069640"/>
    </source>
</evidence>
<feature type="transmembrane region" description="Helical" evidence="24">
    <location>
        <begin position="353"/>
        <end position="375"/>
    </location>
</feature>
<evidence type="ECO:0000256" key="16">
    <source>
        <dbReference type="ARBA" id="ARBA00023008"/>
    </source>
</evidence>
<dbReference type="Pfam" id="PF00122">
    <property type="entry name" value="E1-E2_ATPase"/>
    <property type="match status" value="1"/>
</dbReference>
<dbReference type="Pfam" id="PF00702">
    <property type="entry name" value="Hydrolase"/>
    <property type="match status" value="1"/>
</dbReference>
<evidence type="ECO:0000256" key="10">
    <source>
        <dbReference type="ARBA" id="ARBA00022741"/>
    </source>
</evidence>
<dbReference type="InterPro" id="IPR008250">
    <property type="entry name" value="ATPase_P-typ_transduc_dom_A_sf"/>
</dbReference>
<keyword evidence="13" id="KW-0460">Magnesium</keyword>
<evidence type="ECO:0000256" key="5">
    <source>
        <dbReference type="ARBA" id="ARBA00022448"/>
    </source>
</evidence>
<dbReference type="FunFam" id="3.40.50.1000:FF:000020">
    <property type="entry name" value="Probable cation-transporting P-type ATPase"/>
    <property type="match status" value="1"/>
</dbReference>
<comment type="catalytic activity">
    <reaction evidence="22">
        <text>Cu(+)(in) + ATP + H2O = Cu(+)(out) + ADP + phosphate + H(+)</text>
        <dbReference type="Rhea" id="RHEA:25792"/>
        <dbReference type="ChEBI" id="CHEBI:15377"/>
        <dbReference type="ChEBI" id="CHEBI:15378"/>
        <dbReference type="ChEBI" id="CHEBI:30616"/>
        <dbReference type="ChEBI" id="CHEBI:43474"/>
        <dbReference type="ChEBI" id="CHEBI:49552"/>
        <dbReference type="ChEBI" id="CHEBI:456216"/>
        <dbReference type="EC" id="7.2.2.8"/>
    </reaction>
</comment>
<dbReference type="InterPro" id="IPR006121">
    <property type="entry name" value="HMA_dom"/>
</dbReference>
<keyword evidence="8 24" id="KW-0479">Metal-binding</keyword>
<dbReference type="Pfam" id="PF00403">
    <property type="entry name" value="HMA"/>
    <property type="match status" value="2"/>
</dbReference>
<feature type="transmembrane region" description="Helical" evidence="24">
    <location>
        <begin position="200"/>
        <end position="219"/>
    </location>
</feature>
<evidence type="ECO:0000256" key="21">
    <source>
        <dbReference type="ARBA" id="ARBA00037427"/>
    </source>
</evidence>
<dbReference type="Proteomes" id="UP000255517">
    <property type="component" value="Unassembled WGS sequence"/>
</dbReference>
<evidence type="ECO:0000256" key="18">
    <source>
        <dbReference type="ARBA" id="ARBA00023136"/>
    </source>
</evidence>
<dbReference type="PANTHER" id="PTHR43520">
    <property type="entry name" value="ATP7, ISOFORM B"/>
    <property type="match status" value="1"/>
</dbReference>
<evidence type="ECO:0000259" key="25">
    <source>
        <dbReference type="PROSITE" id="PS50846"/>
    </source>
</evidence>
<comment type="similarity">
    <text evidence="2 24">Belongs to the cation transport ATPase (P-type) (TC 3.A.3) family. Type IB subfamily.</text>
</comment>
<dbReference type="GO" id="GO:0140581">
    <property type="term" value="F:P-type monovalent copper transporter activity"/>
    <property type="evidence" value="ECO:0007669"/>
    <property type="project" value="UniProtKB-EC"/>
</dbReference>
<evidence type="ECO:0000256" key="17">
    <source>
        <dbReference type="ARBA" id="ARBA00023065"/>
    </source>
</evidence>
<proteinExistence type="inferred from homology"/>
<evidence type="ECO:0000256" key="15">
    <source>
        <dbReference type="ARBA" id="ARBA00022989"/>
    </source>
</evidence>
<dbReference type="NCBIfam" id="TIGR00003">
    <property type="entry name" value="copper ion binding protein"/>
    <property type="match status" value="2"/>
</dbReference>
<feature type="transmembrane region" description="Helical" evidence="24">
    <location>
        <begin position="162"/>
        <end position="180"/>
    </location>
</feature>
<dbReference type="SFLD" id="SFLDS00003">
    <property type="entry name" value="Haloacid_Dehalogenase"/>
    <property type="match status" value="1"/>
</dbReference>
<evidence type="ECO:0000256" key="4">
    <source>
        <dbReference type="ARBA" id="ARBA00015102"/>
    </source>
</evidence>
<dbReference type="SUPFAM" id="SSF81653">
    <property type="entry name" value="Calcium ATPase, transduction domain A"/>
    <property type="match status" value="1"/>
</dbReference>
<evidence type="ECO:0000256" key="8">
    <source>
        <dbReference type="ARBA" id="ARBA00022723"/>
    </source>
</evidence>
<dbReference type="SUPFAM" id="SSF56784">
    <property type="entry name" value="HAD-like"/>
    <property type="match status" value="1"/>
</dbReference>
<dbReference type="PROSITE" id="PS00154">
    <property type="entry name" value="ATPASE_E1_E2"/>
    <property type="match status" value="1"/>
</dbReference>
<evidence type="ECO:0000256" key="2">
    <source>
        <dbReference type="ARBA" id="ARBA00006024"/>
    </source>
</evidence>
<dbReference type="InterPro" id="IPR023299">
    <property type="entry name" value="ATPase_P-typ_cyto_dom_N"/>
</dbReference>
<keyword evidence="11" id="KW-0187">Copper transport</keyword>
<dbReference type="SFLD" id="SFLDG00002">
    <property type="entry name" value="C1.7:_P-type_atpase_like"/>
    <property type="match status" value="1"/>
</dbReference>
<dbReference type="CDD" id="cd02094">
    <property type="entry name" value="P-type_ATPase_Cu-like"/>
    <property type="match status" value="1"/>
</dbReference>
<dbReference type="FunFam" id="2.70.150.10:FF:000020">
    <property type="entry name" value="Copper-exporting P-type ATPase A"/>
    <property type="match status" value="1"/>
</dbReference>
<keyword evidence="26" id="KW-0378">Hydrolase</keyword>
<feature type="transmembrane region" description="Helical" evidence="24">
    <location>
        <begin position="123"/>
        <end position="141"/>
    </location>
</feature>
<evidence type="ECO:0000256" key="11">
    <source>
        <dbReference type="ARBA" id="ARBA00022796"/>
    </source>
</evidence>
<dbReference type="SFLD" id="SFLDF00027">
    <property type="entry name" value="p-type_atpase"/>
    <property type="match status" value="1"/>
</dbReference>
<evidence type="ECO:0000256" key="19">
    <source>
        <dbReference type="ARBA" id="ARBA00029719"/>
    </source>
</evidence>
<dbReference type="STRING" id="1122949.GCA_000378725_01275"/>
<name>A0A379C842_9FIRM</name>
<dbReference type="NCBIfam" id="TIGR01494">
    <property type="entry name" value="ATPase_P-type"/>
    <property type="match status" value="1"/>
</dbReference>
<evidence type="ECO:0000313" key="27">
    <source>
        <dbReference type="Proteomes" id="UP000255517"/>
    </source>
</evidence>
<dbReference type="FunFam" id="3.30.70.100:FF:000005">
    <property type="entry name" value="Copper-exporting P-type ATPase A"/>
    <property type="match status" value="1"/>
</dbReference>
<dbReference type="EC" id="7.2.2.8" evidence="3"/>
<sequence>MKEKFDISGMTCAACSANIERAVNKISGVNKAEVSLMTNTMNVDFDKDKTDIDEIIKAVSNIGYGANLQAQKSQVIPNQNISQEENLRKRFFLSLGFLIALMYVSMGHMIGLALPDFLTGTKGAISFAFLQFLLTLPVIFINRTFFISGFKGLKNFAPNMDSLVALGASASLIYGIYAIFKMSIGFGTSNLSLVDAYRENLYFESSAMILSLITLGKYFEEKSKNKTKNSIKSLMDLAPKMANVVIDGEIVSKKVEDIKLGDIILVKAGEKIPCDGIIVEGQTSINQAAVTGESIPLYKKVNDRVISATINGSSPFKFKATKVGQDTTISKIISMVSVANQSKAPISKLADKISGVFVPTVIFISIMTFIIWFLIDKNVEKALNFAISVLVISCPCALGLATPVSIMVATGMSAKQGLLFKNAEVLENLHKIDSIVLDKTGTITNGKAQVTEIFTSMDKNKFLDLIINLEKNSEHPLSKSIIDLKKDYPTKDLKVENFKSIAGRGIEAEISGKKYLAGNLPLMEEKNIDISKYEKQAKELQKSGKTLMYFSDEKEIIGLVALIDLPKKNSKKAIKNLKDLGYKIIMLTGDNIYTANAIKELLNIDKVYAELMPEDKIKIISKLQEEGKKILMVGDGINDAPALAKADIGMAIGGGTDVAIESSDVVLMSQDLLDISKAIEISQATIKNIKGNLFWAFFYNVCGIPLAAGILYNSLGLKLNPMFASVAMSFSSVFVVTNALRLYKFKSRIIDNNNDKKFQTQDNKSKLNSQEFKNINEKGEDSMEKLLKIEGMSCNHCVNHVKEALEGLDGVKEASVSLEKNQARVILDKEVSEKSLKDVVKKAGYELTSIK</sequence>
<keyword evidence="14" id="KW-1278">Translocase</keyword>
<keyword evidence="15 24" id="KW-1133">Transmembrane helix</keyword>
<dbReference type="SUPFAM" id="SSF81665">
    <property type="entry name" value="Calcium ATPase, transmembrane domain M"/>
    <property type="match status" value="1"/>
</dbReference>
<dbReference type="GO" id="GO:0005507">
    <property type="term" value="F:copper ion binding"/>
    <property type="evidence" value="ECO:0007669"/>
    <property type="project" value="InterPro"/>
</dbReference>
<dbReference type="GO" id="GO:0016887">
    <property type="term" value="F:ATP hydrolysis activity"/>
    <property type="evidence" value="ECO:0007669"/>
    <property type="project" value="InterPro"/>
</dbReference>
<dbReference type="Gene3D" id="2.70.150.10">
    <property type="entry name" value="Calcium-transporting ATPase, cytoplasmic transduction domain A"/>
    <property type="match status" value="1"/>
</dbReference>
<keyword evidence="16" id="KW-0186">Copper</keyword>
<keyword evidence="10 24" id="KW-0547">Nucleotide-binding</keyword>
<dbReference type="SUPFAM" id="SSF55008">
    <property type="entry name" value="HMA, heavy metal-associated domain"/>
    <property type="match status" value="2"/>
</dbReference>
<dbReference type="GO" id="GO:0043682">
    <property type="term" value="F:P-type divalent copper transporter activity"/>
    <property type="evidence" value="ECO:0007669"/>
    <property type="project" value="TreeGrafter"/>
</dbReference>
<evidence type="ECO:0000256" key="1">
    <source>
        <dbReference type="ARBA" id="ARBA00004651"/>
    </source>
</evidence>
<dbReference type="InterPro" id="IPR001757">
    <property type="entry name" value="P_typ_ATPase"/>
</dbReference>
<keyword evidence="12 24" id="KW-0067">ATP-binding</keyword>
<feature type="transmembrane region" description="Helical" evidence="24">
    <location>
        <begin position="721"/>
        <end position="740"/>
    </location>
</feature>
<evidence type="ECO:0000256" key="6">
    <source>
        <dbReference type="ARBA" id="ARBA00022475"/>
    </source>
</evidence>
<dbReference type="PANTHER" id="PTHR43520:SF8">
    <property type="entry name" value="P-TYPE CU(+) TRANSPORTER"/>
    <property type="match status" value="1"/>
</dbReference>
<dbReference type="InterPro" id="IPR036163">
    <property type="entry name" value="HMA_dom_sf"/>
</dbReference>
<dbReference type="OrthoDB" id="9760364at2"/>
<keyword evidence="5" id="KW-0813">Transport</keyword>
<feature type="transmembrane region" description="Helical" evidence="24">
    <location>
        <begin position="91"/>
        <end position="111"/>
    </location>
</feature>
<dbReference type="CDD" id="cd00371">
    <property type="entry name" value="HMA"/>
    <property type="match status" value="2"/>
</dbReference>
<reference evidence="26 27" key="1">
    <citation type="submission" date="2018-06" db="EMBL/GenBank/DDBJ databases">
        <authorList>
            <consortium name="Pathogen Informatics"/>
            <person name="Doyle S."/>
        </authorList>
    </citation>
    <scope>NUCLEOTIDE SEQUENCE [LARGE SCALE GENOMIC DNA]</scope>
    <source>
        <strain evidence="26 27">NCTC13149</strain>
    </source>
</reference>
<keyword evidence="17" id="KW-0406">Ion transport</keyword>
<keyword evidence="7 24" id="KW-0812">Transmembrane</keyword>
<evidence type="ECO:0000256" key="13">
    <source>
        <dbReference type="ARBA" id="ARBA00022842"/>
    </source>
</evidence>
<dbReference type="InterPro" id="IPR036412">
    <property type="entry name" value="HAD-like_sf"/>
</dbReference>
<dbReference type="NCBIfam" id="TIGR01511">
    <property type="entry name" value="ATPase-IB1_Cu"/>
    <property type="match status" value="1"/>
</dbReference>
<dbReference type="GO" id="GO:0005524">
    <property type="term" value="F:ATP binding"/>
    <property type="evidence" value="ECO:0007669"/>
    <property type="project" value="UniProtKB-UniRule"/>
</dbReference>
<dbReference type="FunFam" id="3.30.70.100:FF:000001">
    <property type="entry name" value="ATPase copper transporting beta"/>
    <property type="match status" value="1"/>
</dbReference>
<evidence type="ECO:0000256" key="7">
    <source>
        <dbReference type="ARBA" id="ARBA00022692"/>
    </source>
</evidence>
<dbReference type="PROSITE" id="PS50846">
    <property type="entry name" value="HMA_2"/>
    <property type="match status" value="2"/>
</dbReference>
<feature type="domain" description="HMA" evidence="25">
    <location>
        <begin position="783"/>
        <end position="848"/>
    </location>
</feature>
<dbReference type="Gene3D" id="3.30.70.100">
    <property type="match status" value="2"/>
</dbReference>
<dbReference type="AlphaFoldDB" id="A0A379C842"/>
<evidence type="ECO:0000256" key="3">
    <source>
        <dbReference type="ARBA" id="ARBA00012517"/>
    </source>
</evidence>
<keyword evidence="18 24" id="KW-0472">Membrane</keyword>
<gene>
    <name evidence="26" type="primary">copA</name>
    <name evidence="26" type="ORF">NCTC13149_01735</name>
</gene>
<dbReference type="InterPro" id="IPR023214">
    <property type="entry name" value="HAD_sf"/>
</dbReference>
<evidence type="ECO:0000256" key="12">
    <source>
        <dbReference type="ARBA" id="ARBA00022840"/>
    </source>
</evidence>
<dbReference type="EMBL" id="UGSZ01000001">
    <property type="protein sequence ID" value="SUB57875.1"/>
    <property type="molecule type" value="Genomic_DNA"/>
</dbReference>
<evidence type="ECO:0000256" key="22">
    <source>
        <dbReference type="ARBA" id="ARBA00049289"/>
    </source>
</evidence>
<evidence type="ECO:0000256" key="14">
    <source>
        <dbReference type="ARBA" id="ARBA00022967"/>
    </source>
</evidence>
<evidence type="ECO:0000256" key="9">
    <source>
        <dbReference type="ARBA" id="ARBA00022737"/>
    </source>
</evidence>
<evidence type="ECO:0000256" key="20">
    <source>
        <dbReference type="ARBA" id="ARBA00033239"/>
    </source>
</evidence>
<dbReference type="GO" id="GO:0055070">
    <property type="term" value="P:copper ion homeostasis"/>
    <property type="evidence" value="ECO:0007669"/>
    <property type="project" value="TreeGrafter"/>
</dbReference>
<evidence type="ECO:0000313" key="26">
    <source>
        <dbReference type="EMBL" id="SUB57875.1"/>
    </source>
</evidence>
<dbReference type="InterPro" id="IPR044492">
    <property type="entry name" value="P_typ_ATPase_HD_dom"/>
</dbReference>
<dbReference type="Gene3D" id="3.40.1110.10">
    <property type="entry name" value="Calcium-transporting ATPase, cytoplasmic domain N"/>
    <property type="match status" value="1"/>
</dbReference>
<feature type="domain" description="HMA" evidence="25">
    <location>
        <begin position="1"/>
        <end position="67"/>
    </location>
</feature>
<keyword evidence="6 24" id="KW-1003">Cell membrane</keyword>
<protein>
    <recommendedName>
        <fullName evidence="4">Copper-exporting P-type ATPase</fullName>
        <ecNumber evidence="3">7.2.2.8</ecNumber>
    </recommendedName>
    <alternativeName>
        <fullName evidence="19">Copper-exporting P-type ATPase A</fullName>
    </alternativeName>
    <alternativeName>
        <fullName evidence="20">Cu(+)-exporting ATPase</fullName>
    </alternativeName>
    <alternativeName>
        <fullName evidence="23">Probable copper-transporting ATPase SynA</fullName>
    </alternativeName>
</protein>
<dbReference type="PROSITE" id="PS01047">
    <property type="entry name" value="HMA_1"/>
    <property type="match status" value="2"/>
</dbReference>
<dbReference type="InterPro" id="IPR006122">
    <property type="entry name" value="HMA_Cu_ion-bd"/>
</dbReference>
<organism evidence="26 27">
    <name type="scientific">Peptoniphilus lacrimalis</name>
    <dbReference type="NCBI Taxonomy" id="33031"/>
    <lineage>
        <taxon>Bacteria</taxon>
        <taxon>Bacillati</taxon>
        <taxon>Bacillota</taxon>
        <taxon>Tissierellia</taxon>
        <taxon>Tissierellales</taxon>
        <taxon>Peptoniphilaceae</taxon>
        <taxon>Peptoniphilus</taxon>
    </lineage>
</organism>
<dbReference type="PRINTS" id="PR00119">
    <property type="entry name" value="CATATPASE"/>
</dbReference>
<dbReference type="InterPro" id="IPR059000">
    <property type="entry name" value="ATPase_P-type_domA"/>
</dbReference>
<keyword evidence="9" id="KW-0677">Repeat</keyword>
<dbReference type="InterPro" id="IPR023298">
    <property type="entry name" value="ATPase_P-typ_TM_dom_sf"/>
</dbReference>
<comment type="function">
    <text evidence="21">Involved in copper transport.</text>
</comment>
<dbReference type="Gene3D" id="3.40.50.1000">
    <property type="entry name" value="HAD superfamily/HAD-like"/>
    <property type="match status" value="1"/>
</dbReference>
<dbReference type="GO" id="GO:0005886">
    <property type="term" value="C:plasma membrane"/>
    <property type="evidence" value="ECO:0007669"/>
    <property type="project" value="UniProtKB-SubCell"/>
</dbReference>
<feature type="transmembrane region" description="Helical" evidence="24">
    <location>
        <begin position="693"/>
        <end position="715"/>
    </location>
</feature>
<dbReference type="InterPro" id="IPR018303">
    <property type="entry name" value="ATPase_P-typ_P_site"/>
</dbReference>
<accession>A0A379C842</accession>
<dbReference type="PRINTS" id="PR00943">
    <property type="entry name" value="CUATPASE"/>
</dbReference>
<dbReference type="RefSeq" id="WP_019034983.1">
    <property type="nucleotide sequence ID" value="NZ_UGSZ01000001.1"/>
</dbReference>
<dbReference type="InterPro" id="IPR017969">
    <property type="entry name" value="Heavy-metal-associated_CS"/>
</dbReference>
<comment type="subcellular location">
    <subcellularLocation>
        <location evidence="1">Cell membrane</location>
        <topology evidence="1">Multi-pass membrane protein</topology>
    </subcellularLocation>
</comment>
<dbReference type="NCBIfam" id="TIGR01525">
    <property type="entry name" value="ATPase-IB_hvy"/>
    <property type="match status" value="1"/>
</dbReference>